<evidence type="ECO:0000256" key="4">
    <source>
        <dbReference type="ARBA" id="ARBA00011738"/>
    </source>
</evidence>
<dbReference type="InterPro" id="IPR015168">
    <property type="entry name" value="SsuA/THI5"/>
</dbReference>
<dbReference type="GO" id="GO:0046872">
    <property type="term" value="F:metal ion binding"/>
    <property type="evidence" value="ECO:0007669"/>
    <property type="project" value="UniProtKB-KW"/>
</dbReference>
<evidence type="ECO:0000256" key="9">
    <source>
        <dbReference type="ARBA" id="ARBA00023004"/>
    </source>
</evidence>
<evidence type="ECO:0000256" key="5">
    <source>
        <dbReference type="ARBA" id="ARBA00022679"/>
    </source>
</evidence>
<keyword evidence="8 11" id="KW-0784">Thiamine biosynthesis</keyword>
<accession>A0AAN8E9A0</accession>
<dbReference type="SUPFAM" id="SSF53850">
    <property type="entry name" value="Periplasmic binding protein-like II"/>
    <property type="match status" value="1"/>
</dbReference>
<dbReference type="AlphaFoldDB" id="A0AAN8E9A0"/>
<reference evidence="13 14" key="1">
    <citation type="submission" date="2022-12" db="EMBL/GenBank/DDBJ databases">
        <title>Genomic features and morphological characterization of a novel Knufia sp. strain isolated from spacecraft assembly facility.</title>
        <authorList>
            <person name="Teixeira M."/>
            <person name="Chander A.M."/>
            <person name="Stajich J.E."/>
            <person name="Venkateswaran K."/>
        </authorList>
    </citation>
    <scope>NUCLEOTIDE SEQUENCE [LARGE SCALE GENOMIC DNA]</scope>
    <source>
        <strain evidence="13 14">FJI-L2-BK-P2</strain>
    </source>
</reference>
<keyword evidence="9 11" id="KW-0408">Iron</keyword>
<evidence type="ECO:0000256" key="8">
    <source>
        <dbReference type="ARBA" id="ARBA00022977"/>
    </source>
</evidence>
<dbReference type="PANTHER" id="PTHR31528">
    <property type="entry name" value="4-AMINO-5-HYDROXYMETHYL-2-METHYLPYRIMIDINE PHOSPHATE SYNTHASE THI11-RELATED"/>
    <property type="match status" value="1"/>
</dbReference>
<keyword evidence="14" id="KW-1185">Reference proteome</keyword>
<dbReference type="EMBL" id="JAKLMC020000042">
    <property type="protein sequence ID" value="KAK5948843.1"/>
    <property type="molecule type" value="Genomic_DNA"/>
</dbReference>
<dbReference type="GO" id="GO:0016740">
    <property type="term" value="F:transferase activity"/>
    <property type="evidence" value="ECO:0007669"/>
    <property type="project" value="UniProtKB-KW"/>
</dbReference>
<gene>
    <name evidence="13" type="ORF">OHC33_010094</name>
</gene>
<protein>
    <recommendedName>
        <fullName evidence="11">4-amino-5-hydroxymethyl-2-methylpyrimidine phosphate synthase</fullName>
        <shortName evidence="11">HMP-P synthase</shortName>
        <shortName evidence="11">Hydroxymethylpyrimidine phosphate synthase</shortName>
    </recommendedName>
</protein>
<evidence type="ECO:0000256" key="6">
    <source>
        <dbReference type="ARBA" id="ARBA00022723"/>
    </source>
</evidence>
<evidence type="ECO:0000256" key="1">
    <source>
        <dbReference type="ARBA" id="ARBA00003469"/>
    </source>
</evidence>
<evidence type="ECO:0000256" key="3">
    <source>
        <dbReference type="ARBA" id="ARBA00009406"/>
    </source>
</evidence>
<evidence type="ECO:0000313" key="14">
    <source>
        <dbReference type="Proteomes" id="UP001316803"/>
    </source>
</evidence>
<dbReference type="InterPro" id="IPR027939">
    <property type="entry name" value="NMT1/THI5"/>
</dbReference>
<name>A0AAN8E9A0_9EURO</name>
<proteinExistence type="inferred from homology"/>
<feature type="domain" description="SsuA/THI5-like" evidence="12">
    <location>
        <begin position="17"/>
        <end position="230"/>
    </location>
</feature>
<keyword evidence="7 11" id="KW-0663">Pyridoxal phosphate</keyword>
<evidence type="ECO:0000256" key="2">
    <source>
        <dbReference type="ARBA" id="ARBA00004948"/>
    </source>
</evidence>
<dbReference type="Proteomes" id="UP001316803">
    <property type="component" value="Unassembled WGS sequence"/>
</dbReference>
<comment type="similarity">
    <text evidence="3 11">Belongs to the NMT1/THI5 family.</text>
</comment>
<keyword evidence="6" id="KW-0479">Metal-binding</keyword>
<evidence type="ECO:0000256" key="10">
    <source>
        <dbReference type="ARBA" id="ARBA00048179"/>
    </source>
</evidence>
<comment type="function">
    <text evidence="1 11">Responsible for the formation of the pyrimidine heterocycle in the thiamine biosynthesis pathway. Catalyzes the formation of hydroxymethylpyrimidine phosphate (HMP-P) from histidine and pyridoxal phosphate (PLP). The protein uses PLP and the active site histidine to form HMP-P, generating an inactive enzyme. The enzyme can only undergo a single turnover, which suggests it is a suicide enzyme.</text>
</comment>
<dbReference type="Gene3D" id="3.40.190.10">
    <property type="entry name" value="Periplasmic binding protein-like II"/>
    <property type="match status" value="2"/>
</dbReference>
<organism evidence="13 14">
    <name type="scientific">Knufia fluminis</name>
    <dbReference type="NCBI Taxonomy" id="191047"/>
    <lineage>
        <taxon>Eukaryota</taxon>
        <taxon>Fungi</taxon>
        <taxon>Dikarya</taxon>
        <taxon>Ascomycota</taxon>
        <taxon>Pezizomycotina</taxon>
        <taxon>Eurotiomycetes</taxon>
        <taxon>Chaetothyriomycetidae</taxon>
        <taxon>Chaetothyriales</taxon>
        <taxon>Trichomeriaceae</taxon>
        <taxon>Knufia</taxon>
    </lineage>
</organism>
<comment type="subunit">
    <text evidence="4 11">Homodimer.</text>
</comment>
<dbReference type="GO" id="GO:0009228">
    <property type="term" value="P:thiamine biosynthetic process"/>
    <property type="evidence" value="ECO:0007669"/>
    <property type="project" value="UniProtKB-UniRule"/>
</dbReference>
<dbReference type="PANTHER" id="PTHR31528:SF1">
    <property type="entry name" value="4-AMINO-5-HYDROXYMETHYL-2-METHYLPYRIMIDINE PHOSPHATE SYNTHASE THI11-RELATED"/>
    <property type="match status" value="1"/>
</dbReference>
<comment type="cofactor">
    <cofactor evidence="11">
        <name>Fe cation</name>
        <dbReference type="ChEBI" id="CHEBI:24875"/>
    </cofactor>
</comment>
<evidence type="ECO:0000256" key="7">
    <source>
        <dbReference type="ARBA" id="ARBA00022898"/>
    </source>
</evidence>
<keyword evidence="5" id="KW-0808">Transferase</keyword>
<dbReference type="Pfam" id="PF09084">
    <property type="entry name" value="NMT1"/>
    <property type="match status" value="1"/>
</dbReference>
<comment type="caution">
    <text evidence="13">The sequence shown here is derived from an EMBL/GenBank/DDBJ whole genome shotgun (WGS) entry which is preliminary data.</text>
</comment>
<sequence length="310" mass="34570">MTNSKTPIRVALDWTPNTIHSGLFLAHAKNLYSDAGLDVQLLPPDPSYSTTPAKRLEAGEADLAICPSESIIAYAESAKPNFQLQAIYAILKQDASAIVTKADEILRPRDLEDGVYGSYGARYEDAIVREMVNIGGGDGSKVRMESSKGKLSLFEELKKGTVDATWIFLPWEGVEAQLEALALNVFRMEDAGIPYGYSPVIARNAASEKLSDDVLGRFVQATRRGYEMARTDAATTVQVMKEQCPGKSTDFLEMSQSDINGFYGENDEAGELGTMRLERWQGWIDWLKEKRLVMKEDLRVEELFTNRFFE</sequence>
<evidence type="ECO:0000313" key="13">
    <source>
        <dbReference type="EMBL" id="KAK5948843.1"/>
    </source>
</evidence>
<dbReference type="GO" id="GO:0009229">
    <property type="term" value="P:thiamine diphosphate biosynthetic process"/>
    <property type="evidence" value="ECO:0007669"/>
    <property type="project" value="UniProtKB-UniRule"/>
</dbReference>
<evidence type="ECO:0000259" key="12">
    <source>
        <dbReference type="Pfam" id="PF09084"/>
    </source>
</evidence>
<comment type="catalytic activity">
    <reaction evidence="10">
        <text>N(6)-(pyridoxal phosphate)-L-lysyl-[4-amino-5-hydroxymethyl-2-methylpyrimidine phosphate synthase] + L-histidyl-[4-amino-5-hydroxymethyl-2-methylpyrimidine phosphate synthase] + 2 Fe(3+) + 4 H2O = L-lysyl-[4-amino-5-hydroxymethyl-2-methylpyrimidine phosphate synthase] + (2S)-2-amino-5-hydroxy-4-oxopentanoyl-[4-amino-5-hydroxymethyl-2-methylpyrimidine phosphate synthase] + 4-amino-2-methyl-5-(phosphooxymethyl)pyrimidine + 3-oxopropanoate + 2 Fe(2+) + 2 H(+)</text>
        <dbReference type="Rhea" id="RHEA:65756"/>
        <dbReference type="Rhea" id="RHEA-COMP:16892"/>
        <dbReference type="Rhea" id="RHEA-COMP:16893"/>
        <dbReference type="Rhea" id="RHEA-COMP:16894"/>
        <dbReference type="Rhea" id="RHEA-COMP:16895"/>
        <dbReference type="ChEBI" id="CHEBI:15377"/>
        <dbReference type="ChEBI" id="CHEBI:15378"/>
        <dbReference type="ChEBI" id="CHEBI:29033"/>
        <dbReference type="ChEBI" id="CHEBI:29034"/>
        <dbReference type="ChEBI" id="CHEBI:29969"/>
        <dbReference type="ChEBI" id="CHEBI:29979"/>
        <dbReference type="ChEBI" id="CHEBI:33190"/>
        <dbReference type="ChEBI" id="CHEBI:58354"/>
        <dbReference type="ChEBI" id="CHEBI:143915"/>
        <dbReference type="ChEBI" id="CHEBI:157692"/>
    </reaction>
    <physiologicalReaction direction="left-to-right" evidence="10">
        <dbReference type="Rhea" id="RHEA:65757"/>
    </physiologicalReaction>
</comment>
<evidence type="ECO:0000256" key="11">
    <source>
        <dbReference type="RuleBase" id="RU367015"/>
    </source>
</evidence>
<comment type="pathway">
    <text evidence="2 11">Cofactor biosynthesis; thiamine diphosphate biosynthesis.</text>
</comment>